<dbReference type="Gene3D" id="3.40.960.10">
    <property type="entry name" value="VSR Endonuclease"/>
    <property type="match status" value="1"/>
</dbReference>
<reference evidence="1" key="1">
    <citation type="journal article" date="2015" name="Nature">
        <title>Complex archaea that bridge the gap between prokaryotes and eukaryotes.</title>
        <authorList>
            <person name="Spang A."/>
            <person name="Saw J.H."/>
            <person name="Jorgensen S.L."/>
            <person name="Zaremba-Niedzwiedzka K."/>
            <person name="Martijn J."/>
            <person name="Lind A.E."/>
            <person name="van Eijk R."/>
            <person name="Schleper C."/>
            <person name="Guy L."/>
            <person name="Ettema T.J."/>
        </authorList>
    </citation>
    <scope>NUCLEOTIDE SEQUENCE</scope>
</reference>
<evidence type="ECO:0000313" key="1">
    <source>
        <dbReference type="EMBL" id="KKL95106.1"/>
    </source>
</evidence>
<protein>
    <recommendedName>
        <fullName evidence="2">DUF559 domain-containing protein</fullName>
    </recommendedName>
</protein>
<proteinExistence type="predicted"/>
<evidence type="ECO:0008006" key="2">
    <source>
        <dbReference type="Google" id="ProtNLM"/>
    </source>
</evidence>
<comment type="caution">
    <text evidence="1">The sequence shown here is derived from an EMBL/GenBank/DDBJ whole genome shotgun (WGS) entry which is preliminary data.</text>
</comment>
<sequence>MSPAHRAKLSIAAKRRWENPEYRKEMTEQLALMNQMQAKFERPPTRLENALVHFLNMAGYNPIVQHPIGLKVVDAYIPNPYELIFEADGTYWHARTAEKDIERDKYLLAQPGVKAVIHLSEQDLKPFVDLIAPGNNRIFPKRSCGSRHIWCAECSPEIAKRQRLGLENAKERWRVWGRYSKPCSTETRVKLSVALSKRNKKNWANEDYRSMMIEKMRAAHARHPGTEWRMK</sequence>
<organism evidence="1">
    <name type="scientific">marine sediment metagenome</name>
    <dbReference type="NCBI Taxonomy" id="412755"/>
    <lineage>
        <taxon>unclassified sequences</taxon>
        <taxon>metagenomes</taxon>
        <taxon>ecological metagenomes</taxon>
    </lineage>
</organism>
<gene>
    <name evidence="1" type="ORF">LCGC14_1857950</name>
</gene>
<accession>A0A0F9GWR4</accession>
<dbReference type="AlphaFoldDB" id="A0A0F9GWR4"/>
<dbReference type="EMBL" id="LAZR01018763">
    <property type="protein sequence ID" value="KKL95106.1"/>
    <property type="molecule type" value="Genomic_DNA"/>
</dbReference>
<name>A0A0F9GWR4_9ZZZZ</name>